<dbReference type="PROSITE" id="PS51257">
    <property type="entry name" value="PROKAR_LIPOPROTEIN"/>
    <property type="match status" value="1"/>
</dbReference>
<dbReference type="InterPro" id="IPR007298">
    <property type="entry name" value="Cu-R_lipoprotein_NlpE"/>
</dbReference>
<evidence type="ECO:0000256" key="2">
    <source>
        <dbReference type="SAM" id="SignalP"/>
    </source>
</evidence>
<comment type="caution">
    <text evidence="3">The sequence shown here is derived from an EMBL/GenBank/DDBJ whole genome shotgun (WGS) entry which is preliminary data.</text>
</comment>
<keyword evidence="4" id="KW-1185">Reference proteome</keyword>
<protein>
    <submittedName>
        <fullName evidence="3">Copper resistance protein NlpE N-terminal domain-containing protein</fullName>
    </submittedName>
</protein>
<dbReference type="RefSeq" id="WP_180677452.1">
    <property type="nucleotide sequence ID" value="NZ_JACCKA010000030.1"/>
</dbReference>
<feature type="signal peptide" evidence="2">
    <location>
        <begin position="1"/>
        <end position="24"/>
    </location>
</feature>
<proteinExistence type="predicted"/>
<evidence type="ECO:0000256" key="1">
    <source>
        <dbReference type="SAM" id="MobiDB-lite"/>
    </source>
</evidence>
<dbReference type="Proteomes" id="UP000578091">
    <property type="component" value="Unassembled WGS sequence"/>
</dbReference>
<organism evidence="3 4">
    <name type="scientific">Luteimonas salinisoli</name>
    <dbReference type="NCBI Taxonomy" id="2752307"/>
    <lineage>
        <taxon>Bacteria</taxon>
        <taxon>Pseudomonadati</taxon>
        <taxon>Pseudomonadota</taxon>
        <taxon>Gammaproteobacteria</taxon>
        <taxon>Lysobacterales</taxon>
        <taxon>Lysobacteraceae</taxon>
        <taxon>Luteimonas</taxon>
    </lineage>
</organism>
<feature type="compositionally biased region" description="Basic and acidic residues" evidence="1">
    <location>
        <begin position="116"/>
        <end position="126"/>
    </location>
</feature>
<feature type="region of interest" description="Disordered" evidence="1">
    <location>
        <begin position="116"/>
        <end position="139"/>
    </location>
</feature>
<evidence type="ECO:0000313" key="3">
    <source>
        <dbReference type="EMBL" id="NZA25648.1"/>
    </source>
</evidence>
<gene>
    <name evidence="3" type="ORF">H0E84_04575</name>
</gene>
<dbReference type="AlphaFoldDB" id="A0A853JAG0"/>
<keyword evidence="2" id="KW-0732">Signal</keyword>
<accession>A0A853JAG0</accession>
<name>A0A853JAG0_9GAMM</name>
<evidence type="ECO:0000313" key="4">
    <source>
        <dbReference type="Proteomes" id="UP000578091"/>
    </source>
</evidence>
<dbReference type="Pfam" id="PF04170">
    <property type="entry name" value="NlpE"/>
    <property type="match status" value="1"/>
</dbReference>
<feature type="chain" id="PRO_5032855621" evidence="2">
    <location>
        <begin position="25"/>
        <end position="139"/>
    </location>
</feature>
<sequence length="139" mass="14461">MRGAVFLLAVLSGLCGLAACGREAAPGTSAAAEHLEWRGSSSCADCDGIETVLVLQRDGQAHGYRLSETYLAAEGAARFDDAGSWEVEGAVLRMLGEGGSERRYAVLPDGRLQARDGAGRRLRSGDGEALEPVAVGQDP</sequence>
<reference evidence="3 4" key="1">
    <citation type="submission" date="2020-07" db="EMBL/GenBank/DDBJ databases">
        <title>Luteimonas sp. SJ-92.</title>
        <authorList>
            <person name="Huang X.-X."/>
            <person name="Xu L."/>
            <person name="Sun J.-Q."/>
        </authorList>
    </citation>
    <scope>NUCLEOTIDE SEQUENCE [LARGE SCALE GENOMIC DNA]</scope>
    <source>
        <strain evidence="3 4">SJ-92</strain>
    </source>
</reference>
<dbReference type="EMBL" id="JACCKA010000030">
    <property type="protein sequence ID" value="NZA25648.1"/>
    <property type="molecule type" value="Genomic_DNA"/>
</dbReference>
<dbReference type="Gene3D" id="2.40.128.640">
    <property type="match status" value="1"/>
</dbReference>